<name>A0A932HZZ7_UNCTE</name>
<organism evidence="2 3">
    <name type="scientific">Tectimicrobiota bacterium</name>
    <dbReference type="NCBI Taxonomy" id="2528274"/>
    <lineage>
        <taxon>Bacteria</taxon>
        <taxon>Pseudomonadati</taxon>
        <taxon>Nitrospinota/Tectimicrobiota group</taxon>
        <taxon>Candidatus Tectimicrobiota</taxon>
    </lineage>
</organism>
<dbReference type="SUPFAM" id="SSF53474">
    <property type="entry name" value="alpha/beta-Hydrolases"/>
    <property type="match status" value="1"/>
</dbReference>
<feature type="domain" description="Serine aminopeptidase S33" evidence="1">
    <location>
        <begin position="82"/>
        <end position="189"/>
    </location>
</feature>
<protein>
    <submittedName>
        <fullName evidence="2">Alpha/beta hydrolase</fullName>
    </submittedName>
</protein>
<dbReference type="PANTHER" id="PTHR12277">
    <property type="entry name" value="ALPHA/BETA HYDROLASE DOMAIN-CONTAINING PROTEIN"/>
    <property type="match status" value="1"/>
</dbReference>
<comment type="caution">
    <text evidence="2">The sequence shown here is derived from an EMBL/GenBank/DDBJ whole genome shotgun (WGS) entry which is preliminary data.</text>
</comment>
<dbReference type="InterPro" id="IPR022742">
    <property type="entry name" value="Hydrolase_4"/>
</dbReference>
<dbReference type="InterPro" id="IPR029058">
    <property type="entry name" value="AB_hydrolase_fold"/>
</dbReference>
<dbReference type="AlphaFoldDB" id="A0A932HZZ7"/>
<gene>
    <name evidence="2" type="ORF">HYZ11_04100</name>
</gene>
<dbReference type="EMBL" id="JACPUR010000012">
    <property type="protein sequence ID" value="MBI3126769.1"/>
    <property type="molecule type" value="Genomic_DNA"/>
</dbReference>
<evidence type="ECO:0000259" key="1">
    <source>
        <dbReference type="Pfam" id="PF12146"/>
    </source>
</evidence>
<dbReference type="Pfam" id="PF12146">
    <property type="entry name" value="Hydrolase_4"/>
    <property type="match status" value="1"/>
</dbReference>
<evidence type="ECO:0000313" key="2">
    <source>
        <dbReference type="EMBL" id="MBI3126769.1"/>
    </source>
</evidence>
<dbReference type="Gene3D" id="3.40.50.1820">
    <property type="entry name" value="alpha/beta hydrolase"/>
    <property type="match status" value="1"/>
</dbReference>
<keyword evidence="2" id="KW-0378">Hydrolase</keyword>
<sequence>MSHTDRARRLRPRHVLLAGALALVLTGFIGWIENFFLYHPFREISATPAQYGVPYEDVLFPASDGARLHGWYVPPVEAEGPVVLWAHGNAGNISHRSENIALLRRETAAGVFIFDYRGYGRSEGRPGEAGLYADMRGAYAWLRGRAPAGRIFFFGRSLGATVAVRVAAEGAGARGLILESPFVSLAEMGELMFPFLPVRRLLVQEFDTARWLPRVKAPLLFFHGDSDEIVPFSQGRRLYELAPGPKRFHAIRGARHNDTYVTGGPAYWQVWREFLAAPEKAVK</sequence>
<accession>A0A932HZZ7</accession>
<dbReference type="Proteomes" id="UP000782312">
    <property type="component" value="Unassembled WGS sequence"/>
</dbReference>
<dbReference type="GO" id="GO:0016787">
    <property type="term" value="F:hydrolase activity"/>
    <property type="evidence" value="ECO:0007669"/>
    <property type="project" value="UniProtKB-KW"/>
</dbReference>
<proteinExistence type="predicted"/>
<reference evidence="2" key="1">
    <citation type="submission" date="2020-07" db="EMBL/GenBank/DDBJ databases">
        <title>Huge and variable diversity of episymbiotic CPR bacteria and DPANN archaea in groundwater ecosystems.</title>
        <authorList>
            <person name="He C.Y."/>
            <person name="Keren R."/>
            <person name="Whittaker M."/>
            <person name="Farag I.F."/>
            <person name="Doudna J."/>
            <person name="Cate J.H.D."/>
            <person name="Banfield J.F."/>
        </authorList>
    </citation>
    <scope>NUCLEOTIDE SEQUENCE</scope>
    <source>
        <strain evidence="2">NC_groundwater_763_Ag_S-0.2um_68_21</strain>
    </source>
</reference>
<evidence type="ECO:0000313" key="3">
    <source>
        <dbReference type="Proteomes" id="UP000782312"/>
    </source>
</evidence>
<dbReference type="PANTHER" id="PTHR12277:SF79">
    <property type="entry name" value="XAA-PRO DIPEPTIDYL-PEPTIDASE-RELATED"/>
    <property type="match status" value="1"/>
</dbReference>